<evidence type="ECO:0000313" key="3">
    <source>
        <dbReference type="Proteomes" id="UP000499080"/>
    </source>
</evidence>
<name>A0A4Y2K935_ARAVE</name>
<protein>
    <submittedName>
        <fullName evidence="2">Uncharacterized protein</fullName>
    </submittedName>
</protein>
<dbReference type="EMBL" id="BGPR01004372">
    <property type="protein sequence ID" value="GBM98940.1"/>
    <property type="molecule type" value="Genomic_DNA"/>
</dbReference>
<evidence type="ECO:0000313" key="2">
    <source>
        <dbReference type="EMBL" id="GBM98940.1"/>
    </source>
</evidence>
<gene>
    <name evidence="2" type="ORF">AVEN_265686_1</name>
</gene>
<dbReference type="Proteomes" id="UP000499080">
    <property type="component" value="Unassembled WGS sequence"/>
</dbReference>
<evidence type="ECO:0000256" key="1">
    <source>
        <dbReference type="SAM" id="MobiDB-lite"/>
    </source>
</evidence>
<keyword evidence="3" id="KW-1185">Reference proteome</keyword>
<accession>A0A4Y2K935</accession>
<dbReference type="AlphaFoldDB" id="A0A4Y2K935"/>
<sequence>MKHGALVLYIDNAGGGFHKLMTKEAENYNFESVFYKNHKHFVKPALQVRKFGYTPCFESRVSVHIWRKAFPKNSSCSLPSYSYNEQTFPPLSTIAIPPPKKYENQLHNEALTFNNGVSVPRTSAKSFSKFIGADHINLSQETSYAKNSTNTLFASDAKKEKASENSLGKSTEPQRKAYPKEILSEESVQYGISRNTINADFVSNQLHTKHKTSPATVSNVKNIKTFQYARDKSPESRMTTNRRKVVAEASLPSRNTSAPFRWIDSIRDIFCQELMGLITGEFIGLFQVNQINPITLGHPRSLGESFLFYLFESS</sequence>
<feature type="region of interest" description="Disordered" evidence="1">
    <location>
        <begin position="156"/>
        <end position="175"/>
    </location>
</feature>
<organism evidence="2 3">
    <name type="scientific">Araneus ventricosus</name>
    <name type="common">Orbweaver spider</name>
    <name type="synonym">Epeira ventricosa</name>
    <dbReference type="NCBI Taxonomy" id="182803"/>
    <lineage>
        <taxon>Eukaryota</taxon>
        <taxon>Metazoa</taxon>
        <taxon>Ecdysozoa</taxon>
        <taxon>Arthropoda</taxon>
        <taxon>Chelicerata</taxon>
        <taxon>Arachnida</taxon>
        <taxon>Araneae</taxon>
        <taxon>Araneomorphae</taxon>
        <taxon>Entelegynae</taxon>
        <taxon>Araneoidea</taxon>
        <taxon>Araneidae</taxon>
        <taxon>Araneus</taxon>
    </lineage>
</organism>
<proteinExistence type="predicted"/>
<reference evidence="2 3" key="1">
    <citation type="journal article" date="2019" name="Sci. Rep.">
        <title>Orb-weaving spider Araneus ventricosus genome elucidates the spidroin gene catalogue.</title>
        <authorList>
            <person name="Kono N."/>
            <person name="Nakamura H."/>
            <person name="Ohtoshi R."/>
            <person name="Moran D.A.P."/>
            <person name="Shinohara A."/>
            <person name="Yoshida Y."/>
            <person name="Fujiwara M."/>
            <person name="Mori M."/>
            <person name="Tomita M."/>
            <person name="Arakawa K."/>
        </authorList>
    </citation>
    <scope>NUCLEOTIDE SEQUENCE [LARGE SCALE GENOMIC DNA]</scope>
</reference>
<comment type="caution">
    <text evidence="2">The sequence shown here is derived from an EMBL/GenBank/DDBJ whole genome shotgun (WGS) entry which is preliminary data.</text>
</comment>